<name>A0AAE7JPL7_9BACT</name>
<proteinExistence type="predicted"/>
<organism evidence="1 2">
    <name type="scientific">Campylobacter ureolyticus</name>
    <dbReference type="NCBI Taxonomy" id="827"/>
    <lineage>
        <taxon>Bacteria</taxon>
        <taxon>Pseudomonadati</taxon>
        <taxon>Campylobacterota</taxon>
        <taxon>Epsilonproteobacteria</taxon>
        <taxon>Campylobacterales</taxon>
        <taxon>Campylobacteraceae</taxon>
        <taxon>Campylobacter</taxon>
    </lineage>
</organism>
<accession>A0AAE7JPL7</accession>
<gene>
    <name evidence="1" type="ORF">CURT_1058</name>
</gene>
<evidence type="ECO:0000313" key="1">
    <source>
        <dbReference type="EMBL" id="QKF84537.1"/>
    </source>
</evidence>
<dbReference type="GeneID" id="77175961"/>
<reference evidence="1 2" key="1">
    <citation type="submission" date="2020-05" db="EMBL/GenBank/DDBJ databases">
        <title>Complete genome sequencing of Campylobacter and Arcobacter type strains.</title>
        <authorList>
            <person name="Miller W.G."/>
            <person name="Yee E."/>
        </authorList>
    </citation>
    <scope>NUCLEOTIDE SEQUENCE [LARGE SCALE GENOMIC DNA]</scope>
    <source>
        <strain evidence="1 2">LMG 6451</strain>
    </source>
</reference>
<dbReference type="AlphaFoldDB" id="A0AAE7JPL7"/>
<protein>
    <submittedName>
        <fullName evidence="1">Uncharacterized protein</fullName>
    </submittedName>
</protein>
<dbReference type="EMBL" id="CP053832">
    <property type="protein sequence ID" value="QKF84537.1"/>
    <property type="molecule type" value="Genomic_DNA"/>
</dbReference>
<evidence type="ECO:0000313" key="2">
    <source>
        <dbReference type="Proteomes" id="UP000509722"/>
    </source>
</evidence>
<dbReference type="RefSeq" id="WP_018713729.1">
    <property type="nucleotide sequence ID" value="NZ_CP053832.1"/>
</dbReference>
<sequence>MIVNIKVNALQVQRTMQNAMNRTLTRSRNDQKNYIQKKHGVKKKYLKSARLKGYRVRRNDLNIKLTATDKTLTPFMVERSFRPNVGNKFGIQRSKEKGGKFFISRKNHQIKDWITKRGRLTETRRGKSIKNDYYYIKGRGVLDEELLKFTDELQKRAVKYLDEEINR</sequence>
<dbReference type="Proteomes" id="UP000509722">
    <property type="component" value="Chromosome"/>
</dbReference>